<comment type="caution">
    <text evidence="2">The sequence shown here is derived from an EMBL/GenBank/DDBJ whole genome shotgun (WGS) entry which is preliminary data.</text>
</comment>
<feature type="region of interest" description="Disordered" evidence="1">
    <location>
        <begin position="604"/>
        <end position="669"/>
    </location>
</feature>
<feature type="compositionally biased region" description="Pro residues" evidence="1">
    <location>
        <begin position="607"/>
        <end position="656"/>
    </location>
</feature>
<feature type="compositionally biased region" description="Low complexity" evidence="1">
    <location>
        <begin position="708"/>
        <end position="724"/>
    </location>
</feature>
<evidence type="ECO:0000313" key="3">
    <source>
        <dbReference type="Proteomes" id="UP001165090"/>
    </source>
</evidence>
<evidence type="ECO:0000313" key="2">
    <source>
        <dbReference type="EMBL" id="GLI59840.1"/>
    </source>
</evidence>
<accession>A0ABQ5RQM6</accession>
<feature type="region of interest" description="Disordered" evidence="1">
    <location>
        <begin position="409"/>
        <end position="430"/>
    </location>
</feature>
<dbReference type="Proteomes" id="UP001165090">
    <property type="component" value="Unassembled WGS sequence"/>
</dbReference>
<sequence length="868" mass="89845">MENELISGVKLNWADEVDELEKTREAEEAAKPSEPPRPATYGVLFGGVPDDFALWEVDRMMSDLLFSIQVIGRRRVPGEAVYELDLGSRKDVDTVCRRLNEIEIQGCRVWAHAKDGQSETYEEEYSYGPPARRSSGRLDTQYSHPGYDGGPYVGGPYAGGRGYGDRQPYGGGGQRDGPLSSHSSFSMGRSDSGPYSRTGFRDFSPTRGGHPPRRSGSREEDWHRGVPGPADRFGGGLPYGGGPRGGGPYGGIRGPFPHPQMESRYDDPYGPPGGPGRRPPPGAGPDRWQGPGGGDDRWGSRLGAPPPPLHTDLRDVMAPRPAAPMLPPPPPPLPQHQSMPVIEGGERPRLKLQPRSNSTIAVSASIGEDGFEAAAVDTSTAAAAGEAALSSPGQAVAAAAAAAGLSPSSAAAAGKPKSNPFGAARPVDTLSREREIEERIARERVGVDFKERAFVSHSSAPLLPPPQAAPGAIALPAVAGMPPGAGGLAAGALVPGPLAAALPPGAPIPLVGMPPPPPMPHLIAIDLGAAAGPGGAASAFERLPPGHPHLHSHLLELAHPAQLMPGALPGVAPATAAPAPPPPQMAQAAILPMAAVAVPVVLHHHPPPPPPPPPGPMQRLLPHPPPLPQQQIPPPGLMQPPPPPPPQMQQPPPPPHLVQQQQMQPPPLGMPYTIDLHQQVQILQRPRPVESAVAVAPPPPPPPPPAPALSATMSPPPATVTAPAAAPPPHASAPERPPQHQRSVAPAATSAPGPEGGANVPTEEAALRRAAAEQETARRQASEAAAHAAAAAEASAAAAAAVKAVTAMAALTIQAPPTPSEATESQQRVLTVGDGDELDEEYGEDEEEFLDAQEHLHSSEDEQHGTPS</sequence>
<feature type="compositionally biased region" description="Pro residues" evidence="1">
    <location>
        <begin position="321"/>
        <end position="334"/>
    </location>
</feature>
<name>A0ABQ5RQM6_9CHLO</name>
<reference evidence="2 3" key="1">
    <citation type="journal article" date="2023" name="IScience">
        <title>Expanded male sex-determining region conserved during the evolution of homothallism in the green alga Volvox.</title>
        <authorList>
            <person name="Yamamoto K."/>
            <person name="Matsuzaki R."/>
            <person name="Mahakham W."/>
            <person name="Heman W."/>
            <person name="Sekimoto H."/>
            <person name="Kawachi M."/>
            <person name="Minakuchi Y."/>
            <person name="Toyoda A."/>
            <person name="Nozaki H."/>
        </authorList>
    </citation>
    <scope>NUCLEOTIDE SEQUENCE [LARGE SCALE GENOMIC DNA]</scope>
    <source>
        <strain evidence="2 3">NIES-4468</strain>
    </source>
</reference>
<feature type="region of interest" description="Disordered" evidence="1">
    <location>
        <begin position="118"/>
        <end position="341"/>
    </location>
</feature>
<protein>
    <recommendedName>
        <fullName evidence="4">RRM domain-containing protein</fullName>
    </recommendedName>
</protein>
<feature type="compositionally biased region" description="Basic and acidic residues" evidence="1">
    <location>
        <begin position="852"/>
        <end position="868"/>
    </location>
</feature>
<proteinExistence type="predicted"/>
<feature type="compositionally biased region" description="Polar residues" evidence="1">
    <location>
        <begin position="820"/>
        <end position="829"/>
    </location>
</feature>
<feature type="compositionally biased region" description="Gly residues" evidence="1">
    <location>
        <begin position="233"/>
        <end position="253"/>
    </location>
</feature>
<feature type="compositionally biased region" description="Acidic residues" evidence="1">
    <location>
        <begin position="834"/>
        <end position="851"/>
    </location>
</feature>
<feature type="non-terminal residue" evidence="2">
    <location>
        <position position="868"/>
    </location>
</feature>
<feature type="compositionally biased region" description="Low complexity" evidence="1">
    <location>
        <begin position="782"/>
        <end position="795"/>
    </location>
</feature>
<feature type="region of interest" description="Disordered" evidence="1">
    <location>
        <begin position="685"/>
        <end position="795"/>
    </location>
</feature>
<evidence type="ECO:0000256" key="1">
    <source>
        <dbReference type="SAM" id="MobiDB-lite"/>
    </source>
</evidence>
<feature type="compositionally biased region" description="Basic and acidic residues" evidence="1">
    <location>
        <begin position="765"/>
        <end position="781"/>
    </location>
</feature>
<feature type="compositionally biased region" description="Pro residues" evidence="1">
    <location>
        <begin position="269"/>
        <end position="283"/>
    </location>
</feature>
<organism evidence="2 3">
    <name type="scientific">Volvox africanus</name>
    <dbReference type="NCBI Taxonomy" id="51714"/>
    <lineage>
        <taxon>Eukaryota</taxon>
        <taxon>Viridiplantae</taxon>
        <taxon>Chlorophyta</taxon>
        <taxon>core chlorophytes</taxon>
        <taxon>Chlorophyceae</taxon>
        <taxon>CS clade</taxon>
        <taxon>Chlamydomonadales</taxon>
        <taxon>Volvocaceae</taxon>
        <taxon>Volvox</taxon>
    </lineage>
</organism>
<gene>
    <name evidence="2" type="ORF">VaNZ11_001828</name>
</gene>
<dbReference type="EMBL" id="BSDZ01000004">
    <property type="protein sequence ID" value="GLI59840.1"/>
    <property type="molecule type" value="Genomic_DNA"/>
</dbReference>
<feature type="compositionally biased region" description="Pro residues" evidence="1">
    <location>
        <begin position="696"/>
        <end position="707"/>
    </location>
</feature>
<feature type="region of interest" description="Disordered" evidence="1">
    <location>
        <begin position="815"/>
        <end position="868"/>
    </location>
</feature>
<keyword evidence="3" id="KW-1185">Reference proteome</keyword>
<feature type="compositionally biased region" description="Gly residues" evidence="1">
    <location>
        <begin position="147"/>
        <end position="162"/>
    </location>
</feature>
<evidence type="ECO:0008006" key="4">
    <source>
        <dbReference type="Google" id="ProtNLM"/>
    </source>
</evidence>
<feature type="compositionally biased region" description="Polar residues" evidence="1">
    <location>
        <begin position="180"/>
        <end position="195"/>
    </location>
</feature>